<dbReference type="Gene3D" id="1.20.1070.10">
    <property type="entry name" value="Rhodopsin 7-helix transmembrane proteins"/>
    <property type="match status" value="1"/>
</dbReference>
<evidence type="ECO:0000256" key="4">
    <source>
        <dbReference type="ARBA" id="ARBA00022989"/>
    </source>
</evidence>
<evidence type="ECO:0000256" key="6">
    <source>
        <dbReference type="ARBA" id="ARBA00023136"/>
    </source>
</evidence>
<evidence type="ECO:0000313" key="12">
    <source>
        <dbReference type="EMBL" id="ODM90003.1"/>
    </source>
</evidence>
<feature type="transmembrane region" description="Helical" evidence="10">
    <location>
        <begin position="62"/>
        <end position="91"/>
    </location>
</feature>
<evidence type="ECO:0000256" key="9">
    <source>
        <dbReference type="RuleBase" id="RU000688"/>
    </source>
</evidence>
<dbReference type="PANTHER" id="PTHR45695:SF9">
    <property type="entry name" value="LEUCOKININ RECEPTOR"/>
    <property type="match status" value="1"/>
</dbReference>
<comment type="caution">
    <text evidence="12">The sequence shown here is derived from an EMBL/GenBank/DDBJ whole genome shotgun (WGS) entry which is preliminary data.</text>
</comment>
<feature type="transmembrane region" description="Helical" evidence="10">
    <location>
        <begin position="249"/>
        <end position="268"/>
    </location>
</feature>
<evidence type="ECO:0000259" key="11">
    <source>
        <dbReference type="PROSITE" id="PS50262"/>
    </source>
</evidence>
<gene>
    <name evidence="12" type="ORF">Ocin01_16679</name>
</gene>
<dbReference type="InterPro" id="IPR000276">
    <property type="entry name" value="GPCR_Rhodpsn"/>
</dbReference>
<dbReference type="PROSITE" id="PS00237">
    <property type="entry name" value="G_PROTEIN_RECEP_F1_1"/>
    <property type="match status" value="1"/>
</dbReference>
<sequence length="372" mass="42977">MIHKAKAKKRKGFRQTPFRLPLWGVAVLITGYISVFLFGLVGNCSVLLVIKRLHRMKTATNYFISNLALADLLVLVFCLLPNLVSNIYIAWILGWFLCKTLPYIQGVTVCASVYSLVAISIERYVTIRLPFRYQITKEKAKKIIIAIWTWSFIVALPWVPYFDTYNADSEHPEMLFCVEKWPDSRKTWSNYYFLFGNFIMYYLLPLGIILICYLTVGFHAYSCTVILSDCNTKMKEIAHQKAKTAVTKTLLVIVFTFALSWLPLYIVTLRLKFGPETKSDLENDVISIIYPIAQWLGYLNSGVNPIVYSFINRKFRMGFYSICKCPGNQRQPLPTSQNRHPSDRRRINVIVLRETFVGNVNVREASMLYDSE</sequence>
<keyword evidence="8 9" id="KW-0807">Transducer</keyword>
<dbReference type="OrthoDB" id="5975505at2759"/>
<dbReference type="PROSITE" id="PS50262">
    <property type="entry name" value="G_PROTEIN_RECEP_F1_2"/>
    <property type="match status" value="1"/>
</dbReference>
<evidence type="ECO:0000256" key="8">
    <source>
        <dbReference type="ARBA" id="ARBA00023224"/>
    </source>
</evidence>
<feature type="transmembrane region" description="Helical" evidence="10">
    <location>
        <begin position="103"/>
        <end position="122"/>
    </location>
</feature>
<dbReference type="CDD" id="cd14993">
    <property type="entry name" value="7tmA_CCKR-like"/>
    <property type="match status" value="1"/>
</dbReference>
<keyword evidence="13" id="KW-1185">Reference proteome</keyword>
<dbReference type="InterPro" id="IPR017452">
    <property type="entry name" value="GPCR_Rhodpsn_7TM"/>
</dbReference>
<keyword evidence="5 9" id="KW-0297">G-protein coupled receptor</keyword>
<keyword evidence="7 9" id="KW-0675">Receptor</keyword>
<name>A0A1D2MAK0_ORCCI</name>
<evidence type="ECO:0000256" key="1">
    <source>
        <dbReference type="ARBA" id="ARBA00004141"/>
    </source>
</evidence>
<proteinExistence type="inferred from homology"/>
<dbReference type="Pfam" id="PF00001">
    <property type="entry name" value="7tm_1"/>
    <property type="match status" value="1"/>
</dbReference>
<dbReference type="STRING" id="48709.A0A1D2MAK0"/>
<comment type="similarity">
    <text evidence="2 9">Belongs to the G-protein coupled receptor 1 family.</text>
</comment>
<dbReference type="PANTHER" id="PTHR45695">
    <property type="entry name" value="LEUCOKININ RECEPTOR-RELATED"/>
    <property type="match status" value="1"/>
</dbReference>
<comment type="subcellular location">
    <subcellularLocation>
        <location evidence="1">Membrane</location>
        <topology evidence="1">Multi-pass membrane protein</topology>
    </subcellularLocation>
</comment>
<feature type="transmembrane region" description="Helical" evidence="10">
    <location>
        <begin position="288"/>
        <end position="311"/>
    </location>
</feature>
<evidence type="ECO:0000256" key="10">
    <source>
        <dbReference type="SAM" id="Phobius"/>
    </source>
</evidence>
<dbReference type="EMBL" id="LJIJ01002241">
    <property type="protein sequence ID" value="ODM90003.1"/>
    <property type="molecule type" value="Genomic_DNA"/>
</dbReference>
<dbReference type="PRINTS" id="PR01012">
    <property type="entry name" value="NRPEPTIDEYR"/>
</dbReference>
<evidence type="ECO:0000256" key="5">
    <source>
        <dbReference type="ARBA" id="ARBA00023040"/>
    </source>
</evidence>
<dbReference type="GO" id="GO:0004983">
    <property type="term" value="F:neuropeptide Y receptor activity"/>
    <property type="evidence" value="ECO:0007669"/>
    <property type="project" value="InterPro"/>
</dbReference>
<feature type="transmembrane region" description="Helical" evidence="10">
    <location>
        <begin position="199"/>
        <end position="228"/>
    </location>
</feature>
<accession>A0A1D2MAK0</accession>
<feature type="transmembrane region" description="Helical" evidence="10">
    <location>
        <begin position="143"/>
        <end position="162"/>
    </location>
</feature>
<dbReference type="InterPro" id="IPR000611">
    <property type="entry name" value="NPY_rcpt"/>
</dbReference>
<evidence type="ECO:0000256" key="3">
    <source>
        <dbReference type="ARBA" id="ARBA00022692"/>
    </source>
</evidence>
<organism evidence="12 13">
    <name type="scientific">Orchesella cincta</name>
    <name type="common">Springtail</name>
    <name type="synonym">Podura cincta</name>
    <dbReference type="NCBI Taxonomy" id="48709"/>
    <lineage>
        <taxon>Eukaryota</taxon>
        <taxon>Metazoa</taxon>
        <taxon>Ecdysozoa</taxon>
        <taxon>Arthropoda</taxon>
        <taxon>Hexapoda</taxon>
        <taxon>Collembola</taxon>
        <taxon>Entomobryomorpha</taxon>
        <taxon>Entomobryoidea</taxon>
        <taxon>Orchesellidae</taxon>
        <taxon>Orchesellinae</taxon>
        <taxon>Orchesella</taxon>
    </lineage>
</organism>
<evidence type="ECO:0000256" key="7">
    <source>
        <dbReference type="ARBA" id="ARBA00023170"/>
    </source>
</evidence>
<dbReference type="SMART" id="SM01381">
    <property type="entry name" value="7TM_GPCR_Srsx"/>
    <property type="match status" value="1"/>
</dbReference>
<dbReference type="SUPFAM" id="SSF81321">
    <property type="entry name" value="Family A G protein-coupled receptor-like"/>
    <property type="match status" value="1"/>
</dbReference>
<dbReference type="GO" id="GO:0005886">
    <property type="term" value="C:plasma membrane"/>
    <property type="evidence" value="ECO:0007669"/>
    <property type="project" value="TreeGrafter"/>
</dbReference>
<evidence type="ECO:0000256" key="2">
    <source>
        <dbReference type="ARBA" id="ARBA00010663"/>
    </source>
</evidence>
<evidence type="ECO:0000313" key="13">
    <source>
        <dbReference type="Proteomes" id="UP000094527"/>
    </source>
</evidence>
<keyword evidence="3 9" id="KW-0812">Transmembrane</keyword>
<reference evidence="12 13" key="1">
    <citation type="journal article" date="2016" name="Genome Biol. Evol.">
        <title>Gene Family Evolution Reflects Adaptation to Soil Environmental Stressors in the Genome of the Collembolan Orchesella cincta.</title>
        <authorList>
            <person name="Faddeeva-Vakhrusheva A."/>
            <person name="Derks M.F."/>
            <person name="Anvar S.Y."/>
            <person name="Agamennone V."/>
            <person name="Suring W."/>
            <person name="Smit S."/>
            <person name="van Straalen N.M."/>
            <person name="Roelofs D."/>
        </authorList>
    </citation>
    <scope>NUCLEOTIDE SEQUENCE [LARGE SCALE GENOMIC DNA]</scope>
    <source>
        <tissue evidence="12">Mixed pool</tissue>
    </source>
</reference>
<protein>
    <submittedName>
        <fullName evidence="12">Neuropeptide FF receptor 2</fullName>
    </submittedName>
</protein>
<dbReference type="AlphaFoldDB" id="A0A1D2MAK0"/>
<feature type="domain" description="G-protein coupled receptors family 1 profile" evidence="11">
    <location>
        <begin position="42"/>
        <end position="308"/>
    </location>
</feature>
<keyword evidence="6 10" id="KW-0472">Membrane</keyword>
<dbReference type="Proteomes" id="UP000094527">
    <property type="component" value="Unassembled WGS sequence"/>
</dbReference>
<keyword evidence="4 10" id="KW-1133">Transmembrane helix</keyword>
<feature type="transmembrane region" description="Helical" evidence="10">
    <location>
        <begin position="20"/>
        <end position="50"/>
    </location>
</feature>
<dbReference type="PRINTS" id="PR00237">
    <property type="entry name" value="GPCRRHODOPSN"/>
</dbReference>